<proteinExistence type="predicted"/>
<dbReference type="Proteomes" id="UP000606786">
    <property type="component" value="Unassembled WGS sequence"/>
</dbReference>
<feature type="region of interest" description="Disordered" evidence="1">
    <location>
        <begin position="1"/>
        <end position="25"/>
    </location>
</feature>
<evidence type="ECO:0000313" key="3">
    <source>
        <dbReference type="Proteomes" id="UP000606786"/>
    </source>
</evidence>
<name>A0A811UJM9_CERCA</name>
<feature type="compositionally biased region" description="Polar residues" evidence="1">
    <location>
        <begin position="12"/>
        <end position="25"/>
    </location>
</feature>
<organism evidence="2 3">
    <name type="scientific">Ceratitis capitata</name>
    <name type="common">Mediterranean fruit fly</name>
    <name type="synonym">Tephritis capitata</name>
    <dbReference type="NCBI Taxonomy" id="7213"/>
    <lineage>
        <taxon>Eukaryota</taxon>
        <taxon>Metazoa</taxon>
        <taxon>Ecdysozoa</taxon>
        <taxon>Arthropoda</taxon>
        <taxon>Hexapoda</taxon>
        <taxon>Insecta</taxon>
        <taxon>Pterygota</taxon>
        <taxon>Neoptera</taxon>
        <taxon>Endopterygota</taxon>
        <taxon>Diptera</taxon>
        <taxon>Brachycera</taxon>
        <taxon>Muscomorpha</taxon>
        <taxon>Tephritoidea</taxon>
        <taxon>Tephritidae</taxon>
        <taxon>Ceratitis</taxon>
        <taxon>Ceratitis</taxon>
    </lineage>
</organism>
<accession>A0A811UJM9</accession>
<protein>
    <submittedName>
        <fullName evidence="2">(Mediterranean fruit fly) hypothetical protein</fullName>
    </submittedName>
</protein>
<comment type="caution">
    <text evidence="2">The sequence shown here is derived from an EMBL/GenBank/DDBJ whole genome shotgun (WGS) entry which is preliminary data.</text>
</comment>
<dbReference type="EMBL" id="CAJHJT010000012">
    <property type="protein sequence ID" value="CAD6998538.1"/>
    <property type="molecule type" value="Genomic_DNA"/>
</dbReference>
<sequence>MQETKESLANAEEQQAFQQHHGGSSMSTAGLLCLLQYERRRWQRRWQNVLVAAPHRPNIHIGRTIIIIIAPYIRAPARLVQRSLTFCTAAARALLVSSDELNCEH</sequence>
<evidence type="ECO:0000256" key="1">
    <source>
        <dbReference type="SAM" id="MobiDB-lite"/>
    </source>
</evidence>
<evidence type="ECO:0000313" key="2">
    <source>
        <dbReference type="EMBL" id="CAD6998538.1"/>
    </source>
</evidence>
<gene>
    <name evidence="2" type="ORF">CCAP1982_LOCUS7126</name>
</gene>
<dbReference type="AlphaFoldDB" id="A0A811UJM9"/>
<reference evidence="2" key="1">
    <citation type="submission" date="2020-11" db="EMBL/GenBank/DDBJ databases">
        <authorList>
            <person name="Whitehead M."/>
        </authorList>
    </citation>
    <scope>NUCLEOTIDE SEQUENCE</scope>
    <source>
        <strain evidence="2">EGII</strain>
    </source>
</reference>
<keyword evidence="3" id="KW-1185">Reference proteome</keyword>